<comment type="caution">
    <text evidence="2">The sequence shown here is derived from an EMBL/GenBank/DDBJ whole genome shotgun (WGS) entry which is preliminary data.</text>
</comment>
<name>A0A7Z0WFK8_9PSEU</name>
<gene>
    <name evidence="2" type="ORF">BLA60_35070</name>
</gene>
<dbReference type="PROSITE" id="PS50995">
    <property type="entry name" value="HTH_MARR_2"/>
    <property type="match status" value="1"/>
</dbReference>
<reference evidence="2 3" key="1">
    <citation type="submission" date="2016-12" db="EMBL/GenBank/DDBJ databases">
        <title>The draft genome sequence of Actinophytocola xinjiangensis.</title>
        <authorList>
            <person name="Wang W."/>
            <person name="Yuan L."/>
        </authorList>
    </citation>
    <scope>NUCLEOTIDE SEQUENCE [LARGE SCALE GENOMIC DNA]</scope>
    <source>
        <strain evidence="2 3">CGMCC 4.4663</strain>
    </source>
</reference>
<organism evidence="2 3">
    <name type="scientific">Actinophytocola xinjiangensis</name>
    <dbReference type="NCBI Taxonomy" id="485602"/>
    <lineage>
        <taxon>Bacteria</taxon>
        <taxon>Bacillati</taxon>
        <taxon>Actinomycetota</taxon>
        <taxon>Actinomycetes</taxon>
        <taxon>Pseudonocardiales</taxon>
        <taxon>Pseudonocardiaceae</taxon>
    </lineage>
</organism>
<dbReference type="InterPro" id="IPR036388">
    <property type="entry name" value="WH-like_DNA-bd_sf"/>
</dbReference>
<keyword evidence="3" id="KW-1185">Reference proteome</keyword>
<dbReference type="Pfam" id="PF12802">
    <property type="entry name" value="MarR_2"/>
    <property type="match status" value="1"/>
</dbReference>
<dbReference type="EMBL" id="MSIF01000026">
    <property type="protein sequence ID" value="OLF05735.1"/>
    <property type="molecule type" value="Genomic_DNA"/>
</dbReference>
<dbReference type="Proteomes" id="UP000185696">
    <property type="component" value="Unassembled WGS sequence"/>
</dbReference>
<evidence type="ECO:0000313" key="2">
    <source>
        <dbReference type="EMBL" id="OLF05735.1"/>
    </source>
</evidence>
<dbReference type="GO" id="GO:0006950">
    <property type="term" value="P:response to stress"/>
    <property type="evidence" value="ECO:0007669"/>
    <property type="project" value="TreeGrafter"/>
</dbReference>
<dbReference type="SMART" id="SM00347">
    <property type="entry name" value="HTH_MARR"/>
    <property type="match status" value="1"/>
</dbReference>
<dbReference type="AlphaFoldDB" id="A0A7Z0WFK8"/>
<proteinExistence type="predicted"/>
<dbReference type="RefSeq" id="WP_075137366.1">
    <property type="nucleotide sequence ID" value="NZ_MSIF01000026.1"/>
</dbReference>
<dbReference type="PANTHER" id="PTHR33164:SF99">
    <property type="entry name" value="MARR FAMILY REGULATORY PROTEIN"/>
    <property type="match status" value="1"/>
</dbReference>
<dbReference type="PANTHER" id="PTHR33164">
    <property type="entry name" value="TRANSCRIPTIONAL REGULATOR, MARR FAMILY"/>
    <property type="match status" value="1"/>
</dbReference>
<dbReference type="OrthoDB" id="122135at2"/>
<dbReference type="Gene3D" id="1.10.10.10">
    <property type="entry name" value="Winged helix-like DNA-binding domain superfamily/Winged helix DNA-binding domain"/>
    <property type="match status" value="1"/>
</dbReference>
<evidence type="ECO:0000259" key="1">
    <source>
        <dbReference type="PROSITE" id="PS50995"/>
    </source>
</evidence>
<dbReference type="InterPro" id="IPR039422">
    <property type="entry name" value="MarR/SlyA-like"/>
</dbReference>
<accession>A0A7Z0WFK8</accession>
<protein>
    <recommendedName>
        <fullName evidence="1">HTH marR-type domain-containing protein</fullName>
    </recommendedName>
</protein>
<dbReference type="InterPro" id="IPR036390">
    <property type="entry name" value="WH_DNA-bd_sf"/>
</dbReference>
<evidence type="ECO:0000313" key="3">
    <source>
        <dbReference type="Proteomes" id="UP000185696"/>
    </source>
</evidence>
<dbReference type="SUPFAM" id="SSF46785">
    <property type="entry name" value="Winged helix' DNA-binding domain"/>
    <property type="match status" value="1"/>
</dbReference>
<sequence length="161" mass="17460">MTGNRPRLSLLLRLLHREYAVTVEEALADAGFGDIGSGDAKIFPFVPAEGIAIRDLATRAGVRKQTMAQSVGRLEQAGYLRRHPNPADGRSQLIVLTARGQAVAPAAAEAGDAIERRWAELTSPEDLAAVRTHLHRLLERLARADQRAAARLTSIEDLPPD</sequence>
<dbReference type="InterPro" id="IPR000835">
    <property type="entry name" value="HTH_MarR-typ"/>
</dbReference>
<dbReference type="GO" id="GO:0003700">
    <property type="term" value="F:DNA-binding transcription factor activity"/>
    <property type="evidence" value="ECO:0007669"/>
    <property type="project" value="InterPro"/>
</dbReference>
<feature type="domain" description="HTH marR-type" evidence="1">
    <location>
        <begin position="5"/>
        <end position="139"/>
    </location>
</feature>